<comment type="cofactor">
    <cofactor evidence="1">
        <name>a divalent metal cation</name>
        <dbReference type="ChEBI" id="CHEBI:60240"/>
    </cofactor>
</comment>
<keyword evidence="2" id="KW-0479">Metal-binding</keyword>
<dbReference type="EMBL" id="CAICTM010000006">
    <property type="protein sequence ID" value="CAB9496564.1"/>
    <property type="molecule type" value="Genomic_DNA"/>
</dbReference>
<proteinExistence type="predicted"/>
<dbReference type="AlphaFoldDB" id="A0A9N8DB94"/>
<protein>
    <submittedName>
        <fullName evidence="4">Plant transposon protein</fullName>
    </submittedName>
</protein>
<keyword evidence="5" id="KW-1185">Reference proteome</keyword>
<evidence type="ECO:0000313" key="5">
    <source>
        <dbReference type="Proteomes" id="UP001153069"/>
    </source>
</evidence>
<feature type="domain" description="DDE Tnp4" evidence="3">
    <location>
        <begin position="257"/>
        <end position="433"/>
    </location>
</feature>
<evidence type="ECO:0000259" key="3">
    <source>
        <dbReference type="Pfam" id="PF13359"/>
    </source>
</evidence>
<gene>
    <name evidence="4" type="ORF">SEMRO_6_G005350.1</name>
</gene>
<accession>A0A9N8DB94</accession>
<sequence>MDMETPTLDQDEYSSDEEDTCLADCYDGNGAIIADKLIGLLQREDDLDDAEESMLHALYHDAGEEDQYTDVATAGHSVQSQSNTKRQCTPRKCKSIKPYYFDAQGRKVTLQPKQTVWYYMYVASPTIDCTKWHKKFRRRFRMPYSEFLSLFDRLETHTDYFGRWQSKDAVGKESSPLELLLLGALRYLGRGLTFDDLEEYTAINEETHRQFLHKFIKFGAEVLYPLYVVMPRTAEELKPHRKEYNTGGLHGCGFSTDATNVVMWRCSHNLKQANMGFKQSHPARTYNLTCNHRRQILYTTKGHPSRWNDKTLVLFDEFLTGLHEGTILSDVTYRLYSWEGEAGNSQVEYANYSGAWGLVDNGYHKWACTQAPTKTSLLRSEERLSEWIESFRKDAECCFGILKGRFRVLKTGIRLEGPEAADRIWLTCCALHNLLLKADGLDEWIGSAGDNQLEDMRRYAPFAVQRLSDEALRNFGSRNHEQMARQEESLRRGINEQRDEAMAEDERNNPPMDDCHLTRQKYAMDGSIILNSLTYDDFRNRLVEHFDILWRRNRVRWPQRKNT</sequence>
<dbReference type="OrthoDB" id="119179at2759"/>
<evidence type="ECO:0000256" key="1">
    <source>
        <dbReference type="ARBA" id="ARBA00001968"/>
    </source>
</evidence>
<dbReference type="Proteomes" id="UP001153069">
    <property type="component" value="Unassembled WGS sequence"/>
</dbReference>
<dbReference type="PANTHER" id="PTHR47150">
    <property type="entry name" value="OS12G0169200 PROTEIN"/>
    <property type="match status" value="1"/>
</dbReference>
<evidence type="ECO:0000313" key="4">
    <source>
        <dbReference type="EMBL" id="CAB9496564.1"/>
    </source>
</evidence>
<comment type="caution">
    <text evidence="4">The sequence shown here is derived from an EMBL/GenBank/DDBJ whole genome shotgun (WGS) entry which is preliminary data.</text>
</comment>
<dbReference type="PANTHER" id="PTHR47150:SF5">
    <property type="entry name" value="OS07G0546750 PROTEIN"/>
    <property type="match status" value="1"/>
</dbReference>
<evidence type="ECO:0000256" key="2">
    <source>
        <dbReference type="ARBA" id="ARBA00022723"/>
    </source>
</evidence>
<dbReference type="InterPro" id="IPR027806">
    <property type="entry name" value="HARBI1_dom"/>
</dbReference>
<dbReference type="GO" id="GO:0046872">
    <property type="term" value="F:metal ion binding"/>
    <property type="evidence" value="ECO:0007669"/>
    <property type="project" value="UniProtKB-KW"/>
</dbReference>
<dbReference type="Pfam" id="PF13359">
    <property type="entry name" value="DDE_Tnp_4"/>
    <property type="match status" value="1"/>
</dbReference>
<organism evidence="4 5">
    <name type="scientific">Seminavis robusta</name>
    <dbReference type="NCBI Taxonomy" id="568900"/>
    <lineage>
        <taxon>Eukaryota</taxon>
        <taxon>Sar</taxon>
        <taxon>Stramenopiles</taxon>
        <taxon>Ochrophyta</taxon>
        <taxon>Bacillariophyta</taxon>
        <taxon>Bacillariophyceae</taxon>
        <taxon>Bacillariophycidae</taxon>
        <taxon>Naviculales</taxon>
        <taxon>Naviculaceae</taxon>
        <taxon>Seminavis</taxon>
    </lineage>
</organism>
<name>A0A9N8DB94_9STRA</name>
<reference evidence="4" key="1">
    <citation type="submission" date="2020-06" db="EMBL/GenBank/DDBJ databases">
        <authorList>
            <consortium name="Plant Systems Biology data submission"/>
        </authorList>
    </citation>
    <scope>NUCLEOTIDE SEQUENCE</scope>
    <source>
        <strain evidence="4">D6</strain>
    </source>
</reference>